<keyword evidence="3 5" id="KW-0418">Kinase</keyword>
<sequence length="291" mass="34027">MNRFYKKYIVPPDTRVSLAKYDPDDTLDFKDKEAGLELLAANNRRIARLQNDLYSEGKQSLLIVLQALDAGGKDGTINNVFAAMNPQGCRVQSFKTPTRIEQSHDFLWRVHAVAPQKGEIVIFNRSYYEAVLVERVHKFATPAELDRRYLEINRFEELLAGSGTKIVKFYLHIDKDEQLRRFVRRLKRPEKHWKISSNDYPERQFWDQYIEAFEIALSRCSTKAAPWFVVPANHKWFRNLVVSQILLQTLESMNIELPAPSVDLQETRRLAAIELSRQRHEKKRLKLKARG</sequence>
<evidence type="ECO:0000256" key="2">
    <source>
        <dbReference type="ARBA" id="ARBA00022679"/>
    </source>
</evidence>
<reference evidence="6 7" key="1">
    <citation type="submission" date="2018-04" db="EMBL/GenBank/DDBJ databases">
        <title>Genomic Encyclopedia of Type Strains, Phase IV (KMG-IV): sequencing the most valuable type-strain genomes for metagenomic binning, comparative biology and taxonomic classification.</title>
        <authorList>
            <person name="Goeker M."/>
        </authorList>
    </citation>
    <scope>NUCLEOTIDE SEQUENCE [LARGE SCALE GENOMIC DNA]</scope>
    <source>
        <strain evidence="6 7">DSM 14823</strain>
    </source>
</reference>
<dbReference type="NCBIfam" id="TIGR03709">
    <property type="entry name" value="PPK2_rel_1"/>
    <property type="match status" value="1"/>
</dbReference>
<evidence type="ECO:0000259" key="4">
    <source>
        <dbReference type="Pfam" id="PF03976"/>
    </source>
</evidence>
<dbReference type="OrthoDB" id="9775224at2"/>
<dbReference type="EMBL" id="QEKH01000030">
    <property type="protein sequence ID" value="PVY37890.1"/>
    <property type="molecule type" value="Genomic_DNA"/>
</dbReference>
<evidence type="ECO:0000313" key="6">
    <source>
        <dbReference type="EMBL" id="PVY37890.1"/>
    </source>
</evidence>
<evidence type="ECO:0000256" key="1">
    <source>
        <dbReference type="ARBA" id="ARBA00009924"/>
    </source>
</evidence>
<proteinExistence type="inferred from homology"/>
<dbReference type="PIRSF" id="PIRSF028756">
    <property type="entry name" value="PPK2_prd"/>
    <property type="match status" value="1"/>
</dbReference>
<dbReference type="PANTHER" id="PTHR34383">
    <property type="entry name" value="POLYPHOSPHATE:AMP PHOSPHOTRANSFERASE-RELATED"/>
    <property type="match status" value="1"/>
</dbReference>
<dbReference type="EMBL" id="JABAEW010000052">
    <property type="protein sequence ID" value="NMD88622.1"/>
    <property type="molecule type" value="Genomic_DNA"/>
</dbReference>
<gene>
    <name evidence="6" type="ORF">C8D82_13049</name>
    <name evidence="5" type="ORF">HF882_18700</name>
</gene>
<dbReference type="RefSeq" id="WP_116885302.1">
    <property type="nucleotide sequence ID" value="NZ_CABMMC010000021.1"/>
</dbReference>
<dbReference type="PANTHER" id="PTHR34383:SF3">
    <property type="entry name" value="POLYPHOSPHATE:AMP PHOSPHOTRANSFERASE"/>
    <property type="match status" value="1"/>
</dbReference>
<evidence type="ECO:0000256" key="3">
    <source>
        <dbReference type="ARBA" id="ARBA00022777"/>
    </source>
</evidence>
<dbReference type="InterPro" id="IPR027417">
    <property type="entry name" value="P-loop_NTPase"/>
</dbReference>
<dbReference type="GO" id="GO:0008976">
    <property type="term" value="F:polyphosphate kinase activity"/>
    <property type="evidence" value="ECO:0007669"/>
    <property type="project" value="InterPro"/>
</dbReference>
<dbReference type="AlphaFoldDB" id="A0A2U1AN80"/>
<dbReference type="Gene3D" id="3.40.50.300">
    <property type="entry name" value="P-loop containing nucleotide triphosphate hydrolases"/>
    <property type="match status" value="1"/>
</dbReference>
<accession>A0A2U1AN80</accession>
<dbReference type="InterPro" id="IPR022488">
    <property type="entry name" value="PPK2-related"/>
</dbReference>
<protein>
    <submittedName>
        <fullName evidence="5">Polyphosphate kinase 2 family protein</fullName>
    </submittedName>
    <submittedName>
        <fullName evidence="6">Polyphosphate:AMP phosphotransferase</fullName>
    </submittedName>
</protein>
<dbReference type="GeneID" id="78296584"/>
<keyword evidence="2 6" id="KW-0808">Transferase</keyword>
<reference evidence="5 8" key="2">
    <citation type="submission" date="2020-04" db="EMBL/GenBank/DDBJ databases">
        <authorList>
            <person name="Hitch T.C.A."/>
            <person name="Wylensek D."/>
            <person name="Clavel T."/>
        </authorList>
    </citation>
    <scope>NUCLEOTIDE SEQUENCE [LARGE SCALE GENOMIC DNA]</scope>
    <source>
        <strain evidence="5 8">COR2-253-APC-1A</strain>
    </source>
</reference>
<dbReference type="Proteomes" id="UP000576225">
    <property type="component" value="Unassembled WGS sequence"/>
</dbReference>
<name>A0A2U1AN80_9BACT</name>
<feature type="domain" description="Polyphosphate kinase-2-related" evidence="4">
    <location>
        <begin position="31"/>
        <end position="256"/>
    </location>
</feature>
<dbReference type="Pfam" id="PF03976">
    <property type="entry name" value="PPK2"/>
    <property type="match status" value="1"/>
</dbReference>
<keyword evidence="7" id="KW-1185">Reference proteome</keyword>
<evidence type="ECO:0000313" key="8">
    <source>
        <dbReference type="Proteomes" id="UP000576225"/>
    </source>
</evidence>
<dbReference type="Proteomes" id="UP000245959">
    <property type="component" value="Unassembled WGS sequence"/>
</dbReference>
<comment type="caution">
    <text evidence="6">The sequence shown here is derived from an EMBL/GenBank/DDBJ whole genome shotgun (WGS) entry which is preliminary data.</text>
</comment>
<dbReference type="GO" id="GO:0006797">
    <property type="term" value="P:polyphosphate metabolic process"/>
    <property type="evidence" value="ECO:0007669"/>
    <property type="project" value="InterPro"/>
</dbReference>
<evidence type="ECO:0000313" key="7">
    <source>
        <dbReference type="Proteomes" id="UP000245959"/>
    </source>
</evidence>
<dbReference type="InterPro" id="IPR016898">
    <property type="entry name" value="Polyphosphate_phosphotransfera"/>
</dbReference>
<evidence type="ECO:0000313" key="5">
    <source>
        <dbReference type="EMBL" id="NMD88622.1"/>
    </source>
</evidence>
<organism evidence="6 7">
    <name type="scientific">Victivallis vadensis</name>
    <dbReference type="NCBI Taxonomy" id="172901"/>
    <lineage>
        <taxon>Bacteria</taxon>
        <taxon>Pseudomonadati</taxon>
        <taxon>Lentisphaerota</taxon>
        <taxon>Lentisphaeria</taxon>
        <taxon>Victivallales</taxon>
        <taxon>Victivallaceae</taxon>
        <taxon>Victivallis</taxon>
    </lineage>
</organism>
<dbReference type="SUPFAM" id="SSF52540">
    <property type="entry name" value="P-loop containing nucleoside triphosphate hydrolases"/>
    <property type="match status" value="1"/>
</dbReference>
<comment type="similarity">
    <text evidence="1">Belongs to the polyphosphate kinase 2 (PPK2) family. Class I subfamily.</text>
</comment>
<dbReference type="InterPro" id="IPR022300">
    <property type="entry name" value="PPK2-rel_1"/>
</dbReference>